<sequence length="348" mass="38613">MSDIVQKEKEKEFSIELIPEPEDIEDVIFSLMVNPNLSTVNYFNDFSDKGISPDSIGDSDTDESGIFELDSNGRCMAMSTHAFHHHLQSNPQLATEILISRAARKMLCFGARPIAISAFLYHIDIADPNGHQIASRAKKGLEIAAATFGIKISDRKIRFDHFSGHGPVPPTIIISMMGLIEDKEKLISHKFKKKGNNIFMIGKSKSDLGSSEYLEFYHNISDSPLPAFDLKNESVIQGVLKDLNEKELISSASPVGKGGLFFTLLRATIPNSLGFDITTDAEIRKDVFLFGEAMGRIIVDVDNEKEDDFVDVLSELKVPFFTLGHVTKGEIRIDDASFGYTDKMTQSV</sequence>
<proteinExistence type="predicted"/>
<dbReference type="Gene3D" id="3.30.1330.10">
    <property type="entry name" value="PurM-like, N-terminal domain"/>
    <property type="match status" value="1"/>
</dbReference>
<evidence type="ECO:0000313" key="2">
    <source>
        <dbReference type="EMBL" id="VAW24155.1"/>
    </source>
</evidence>
<dbReference type="Gene3D" id="3.90.650.10">
    <property type="entry name" value="PurM-like C-terminal domain"/>
    <property type="match status" value="1"/>
</dbReference>
<gene>
    <name evidence="2" type="ORF">MNBD_BACTEROID01-2648</name>
</gene>
<dbReference type="InterPro" id="IPR036676">
    <property type="entry name" value="PurM-like_C_sf"/>
</dbReference>
<dbReference type="GO" id="GO:0004642">
    <property type="term" value="F:phosphoribosylformylglycinamidine synthase activity"/>
    <property type="evidence" value="ECO:0007669"/>
    <property type="project" value="InterPro"/>
</dbReference>
<dbReference type="Pfam" id="PF02769">
    <property type="entry name" value="AIRS_C"/>
    <property type="match status" value="1"/>
</dbReference>
<name>A0A3B0TZX1_9ZZZZ</name>
<dbReference type="GO" id="GO:0006189">
    <property type="term" value="P:'de novo' IMP biosynthetic process"/>
    <property type="evidence" value="ECO:0007669"/>
    <property type="project" value="InterPro"/>
</dbReference>
<reference evidence="2" key="1">
    <citation type="submission" date="2018-06" db="EMBL/GenBank/DDBJ databases">
        <authorList>
            <person name="Zhirakovskaya E."/>
        </authorList>
    </citation>
    <scope>NUCLEOTIDE SEQUENCE</scope>
</reference>
<dbReference type="EMBL" id="UOEP01000205">
    <property type="protein sequence ID" value="VAW24155.1"/>
    <property type="molecule type" value="Genomic_DNA"/>
</dbReference>
<dbReference type="PANTHER" id="PTHR43555">
    <property type="entry name" value="PHOSPHORIBOSYLFORMYLGLYCINAMIDINE SYNTHASE SUBUNIT PURL"/>
    <property type="match status" value="1"/>
</dbReference>
<evidence type="ECO:0000259" key="1">
    <source>
        <dbReference type="Pfam" id="PF02769"/>
    </source>
</evidence>
<feature type="domain" description="PurM-like C-terminal" evidence="1">
    <location>
        <begin position="193"/>
        <end position="330"/>
    </location>
</feature>
<dbReference type="PANTHER" id="PTHR43555:SF1">
    <property type="entry name" value="PHOSPHORIBOSYLFORMYLGLYCINAMIDINE SYNTHASE SUBUNIT PURL"/>
    <property type="match status" value="1"/>
</dbReference>
<dbReference type="InterPro" id="IPR036921">
    <property type="entry name" value="PurM-like_N_sf"/>
</dbReference>
<protein>
    <recommendedName>
        <fullName evidence="1">PurM-like C-terminal domain-containing protein</fullName>
    </recommendedName>
</protein>
<dbReference type="SUPFAM" id="SSF56042">
    <property type="entry name" value="PurM C-terminal domain-like"/>
    <property type="match status" value="1"/>
</dbReference>
<organism evidence="2">
    <name type="scientific">hydrothermal vent metagenome</name>
    <dbReference type="NCBI Taxonomy" id="652676"/>
    <lineage>
        <taxon>unclassified sequences</taxon>
        <taxon>metagenomes</taxon>
        <taxon>ecological metagenomes</taxon>
    </lineage>
</organism>
<dbReference type="InterPro" id="IPR010074">
    <property type="entry name" value="PRibForGlyAmidine_synth_PurL"/>
</dbReference>
<accession>A0A3B0TZX1</accession>
<dbReference type="SUPFAM" id="SSF55326">
    <property type="entry name" value="PurM N-terminal domain-like"/>
    <property type="match status" value="1"/>
</dbReference>
<dbReference type="AlphaFoldDB" id="A0A3B0TZX1"/>
<dbReference type="InterPro" id="IPR010918">
    <property type="entry name" value="PurM-like_C_dom"/>
</dbReference>